<comment type="caution">
    <text evidence="1">The sequence shown here is derived from an EMBL/GenBank/DDBJ whole genome shotgun (WGS) entry which is preliminary data.</text>
</comment>
<proteinExistence type="predicted"/>
<reference evidence="1" key="1">
    <citation type="journal article" date="2014" name="Front. Microbiol.">
        <title>High frequency of phylogenetically diverse reductive dehalogenase-homologous genes in deep subseafloor sedimentary metagenomes.</title>
        <authorList>
            <person name="Kawai M."/>
            <person name="Futagami T."/>
            <person name="Toyoda A."/>
            <person name="Takaki Y."/>
            <person name="Nishi S."/>
            <person name="Hori S."/>
            <person name="Arai W."/>
            <person name="Tsubouchi T."/>
            <person name="Morono Y."/>
            <person name="Uchiyama I."/>
            <person name="Ito T."/>
            <person name="Fujiyama A."/>
            <person name="Inagaki F."/>
            <person name="Takami H."/>
        </authorList>
    </citation>
    <scope>NUCLEOTIDE SEQUENCE</scope>
    <source>
        <strain evidence="1">Expedition CK06-06</strain>
    </source>
</reference>
<organism evidence="1">
    <name type="scientific">marine sediment metagenome</name>
    <dbReference type="NCBI Taxonomy" id="412755"/>
    <lineage>
        <taxon>unclassified sequences</taxon>
        <taxon>metagenomes</taxon>
        <taxon>ecological metagenomes</taxon>
    </lineage>
</organism>
<evidence type="ECO:0000313" key="1">
    <source>
        <dbReference type="EMBL" id="GAG47690.1"/>
    </source>
</evidence>
<name>X0XWE2_9ZZZZ</name>
<dbReference type="EMBL" id="BARS01058351">
    <property type="protein sequence ID" value="GAG47690.1"/>
    <property type="molecule type" value="Genomic_DNA"/>
</dbReference>
<feature type="non-terminal residue" evidence="1">
    <location>
        <position position="1"/>
    </location>
</feature>
<gene>
    <name evidence="1" type="ORF">S01H1_85138</name>
</gene>
<dbReference type="AlphaFoldDB" id="X0XWE2"/>
<protein>
    <submittedName>
        <fullName evidence="1">Uncharacterized protein</fullName>
    </submittedName>
</protein>
<feature type="non-terminal residue" evidence="1">
    <location>
        <position position="104"/>
    </location>
</feature>
<accession>X0XWE2</accession>
<sequence>GFSTDEEIIDLFYNITKLTLKTAKLEVYEGSFLAETIVDKETGEVLFGAAEPVVETLVDKLIAQGHKSVRMVHREERREVFVILNTIRKDPTKSREEALVKIYS</sequence>